<comment type="similarity">
    <text evidence="1">Belongs to the CAF1 family.</text>
</comment>
<proteinExistence type="inferred from homology"/>
<accession>A0ABD0YY15</accession>
<dbReference type="InterPro" id="IPR036397">
    <property type="entry name" value="RNaseH_sf"/>
</dbReference>
<dbReference type="InterPro" id="IPR006941">
    <property type="entry name" value="RNase_CAF1"/>
</dbReference>
<dbReference type="EMBL" id="JBFDAA010000001">
    <property type="protein sequence ID" value="KAL1140846.1"/>
    <property type="molecule type" value="Genomic_DNA"/>
</dbReference>
<evidence type="ECO:0000313" key="3">
    <source>
        <dbReference type="Proteomes" id="UP001558652"/>
    </source>
</evidence>
<protein>
    <submittedName>
        <fullName evidence="2">Uncharacterized protein</fullName>
    </submittedName>
</protein>
<dbReference type="SUPFAM" id="SSF53098">
    <property type="entry name" value="Ribonuclease H-like"/>
    <property type="match status" value="1"/>
</dbReference>
<dbReference type="PANTHER" id="PTHR15092">
    <property type="entry name" value="POLY A -SPECIFIC RIBONUCLEASE/TARGET OF EGR1, MEMBER 1"/>
    <property type="match status" value="1"/>
</dbReference>
<dbReference type="PANTHER" id="PTHR15092:SF22">
    <property type="entry name" value="POLY(A)-SPECIFIC RIBONUCLEASE PNLDC1"/>
    <property type="match status" value="1"/>
</dbReference>
<dbReference type="Pfam" id="PF04857">
    <property type="entry name" value="CAF1"/>
    <property type="match status" value="1"/>
</dbReference>
<dbReference type="InterPro" id="IPR012337">
    <property type="entry name" value="RNaseH-like_sf"/>
</dbReference>
<comment type="caution">
    <text evidence="2">The sequence shown here is derived from an EMBL/GenBank/DDBJ whole genome shotgun (WGS) entry which is preliminary data.</text>
</comment>
<dbReference type="Gene3D" id="3.30.420.10">
    <property type="entry name" value="Ribonuclease H-like superfamily/Ribonuclease H"/>
    <property type="match status" value="2"/>
</dbReference>
<dbReference type="InterPro" id="IPR051181">
    <property type="entry name" value="CAF1_poly(A)_ribonucleases"/>
</dbReference>
<gene>
    <name evidence="2" type="ORF">AAG570_000774</name>
</gene>
<evidence type="ECO:0000313" key="2">
    <source>
        <dbReference type="EMBL" id="KAL1140846.1"/>
    </source>
</evidence>
<dbReference type="Proteomes" id="UP001558652">
    <property type="component" value="Unassembled WGS sequence"/>
</dbReference>
<name>A0ABD0YY15_9HEMI</name>
<keyword evidence="3" id="KW-1185">Reference proteome</keyword>
<dbReference type="AlphaFoldDB" id="A0ABD0YY15"/>
<evidence type="ECO:0000256" key="1">
    <source>
        <dbReference type="ARBA" id="ARBA00008372"/>
    </source>
</evidence>
<sequence>MAMSWTNASAESNERREWLFDSSAERYTKLKDSTNRLITLQIGISCFKFVRDWNEYSCRVYRFYIFPRCFGTFDERILFQSSSCEFLANYNFDFNKVIYEGISYLNRTQLEGLRKQLVEGSLASQLETFFSHDHENWFNSVRSEVALWVTKCKPGDTYIVTSHINSFTYLLHKEIRDRFKQVWTYFDEKGVLIKAVTNKEREELSQSECFASLEEEILDRQLGFTKVFNLLVSLKKPIVGHNLLLDLMIMYNQFYNPLPSSLKLFKRHLYELFPILYDTKYMSYELQKKLKKGDGFDSNTLGTLYEYFKGKGGAIALYSPAVKVESGYYDNVDEQQVHEAGWDSFITGYCFVKMAHYFATTLNGRLKKLELADDKCMLCIKDKVQLRTFCWSHYSQNMGQLISNIPALTLFWQLYQTMAGLELLYQLVFVYGTFTMQFHKAQ</sequence>
<reference evidence="2 3" key="1">
    <citation type="submission" date="2024-07" db="EMBL/GenBank/DDBJ databases">
        <title>Chromosome-level genome assembly of the water stick insect Ranatra chinensis (Heteroptera: Nepidae).</title>
        <authorList>
            <person name="Liu X."/>
        </authorList>
    </citation>
    <scope>NUCLEOTIDE SEQUENCE [LARGE SCALE GENOMIC DNA]</scope>
    <source>
        <strain evidence="2">Cailab_2021Rc</strain>
        <tissue evidence="2">Muscle</tissue>
    </source>
</reference>
<organism evidence="2 3">
    <name type="scientific">Ranatra chinensis</name>
    <dbReference type="NCBI Taxonomy" id="642074"/>
    <lineage>
        <taxon>Eukaryota</taxon>
        <taxon>Metazoa</taxon>
        <taxon>Ecdysozoa</taxon>
        <taxon>Arthropoda</taxon>
        <taxon>Hexapoda</taxon>
        <taxon>Insecta</taxon>
        <taxon>Pterygota</taxon>
        <taxon>Neoptera</taxon>
        <taxon>Paraneoptera</taxon>
        <taxon>Hemiptera</taxon>
        <taxon>Heteroptera</taxon>
        <taxon>Panheteroptera</taxon>
        <taxon>Nepomorpha</taxon>
        <taxon>Nepidae</taxon>
        <taxon>Ranatrinae</taxon>
        <taxon>Ranatra</taxon>
    </lineage>
</organism>